<proteinExistence type="inferred from homology"/>
<evidence type="ECO:0000313" key="4">
    <source>
        <dbReference type="Proteomes" id="UP000317371"/>
    </source>
</evidence>
<name>A0A540V8W7_9CHLR</name>
<dbReference type="FunFam" id="3.40.50.300:FF:000285">
    <property type="entry name" value="Sporulation initiation inhibitor Soj"/>
    <property type="match status" value="1"/>
</dbReference>
<comment type="similarity">
    <text evidence="1">Belongs to the ParA family.</text>
</comment>
<sequence>MTAKIYAIANQKGGVAKTTTTVNLGAYLAAAGRRVLVVDGDPQGNATTSLGVDPRSLSVSLYNVLIDRVPIQEALTLTDWVGLDLIPATTDLAGAEVEMARLMARERLLERALMPLHESYDYILIDEPPSLGLLTINGLTAATHGVIIPVQCEYLALEGLSLLLQTIQQVREVLNARLTIAGVLLTMYDARTNLGQQVAEEVCQYFPDQVFNTIIPRNVRLSEAPSYGQTILSYAPNSAGALAYRALAEEFMAREEKRSPNLVGNEA</sequence>
<organism evidence="3 4">
    <name type="scientific">Litorilinea aerophila</name>
    <dbReference type="NCBI Taxonomy" id="1204385"/>
    <lineage>
        <taxon>Bacteria</taxon>
        <taxon>Bacillati</taxon>
        <taxon>Chloroflexota</taxon>
        <taxon>Caldilineae</taxon>
        <taxon>Caldilineales</taxon>
        <taxon>Caldilineaceae</taxon>
        <taxon>Litorilinea</taxon>
    </lineage>
</organism>
<dbReference type="InParanoid" id="A0A540V8W7"/>
<accession>A0A540V8W7</accession>
<evidence type="ECO:0000259" key="2">
    <source>
        <dbReference type="Pfam" id="PF13614"/>
    </source>
</evidence>
<gene>
    <name evidence="3" type="ORF">FKZ61_22320</name>
</gene>
<evidence type="ECO:0000313" key="3">
    <source>
        <dbReference type="EMBL" id="TQE93226.1"/>
    </source>
</evidence>
<protein>
    <submittedName>
        <fullName evidence="3">ParA family protein</fullName>
    </submittedName>
</protein>
<dbReference type="InterPro" id="IPR027417">
    <property type="entry name" value="P-loop_NTPase"/>
</dbReference>
<dbReference type="CDD" id="cd02042">
    <property type="entry name" value="ParAB_family"/>
    <property type="match status" value="1"/>
</dbReference>
<dbReference type="AlphaFoldDB" id="A0A540V8W7"/>
<dbReference type="InterPro" id="IPR025669">
    <property type="entry name" value="AAA_dom"/>
</dbReference>
<comment type="caution">
    <text evidence="3">The sequence shown here is derived from an EMBL/GenBank/DDBJ whole genome shotgun (WGS) entry which is preliminary data.</text>
</comment>
<dbReference type="EMBL" id="VIGC01000045">
    <property type="protein sequence ID" value="TQE93226.1"/>
    <property type="molecule type" value="Genomic_DNA"/>
</dbReference>
<evidence type="ECO:0000256" key="1">
    <source>
        <dbReference type="ARBA" id="ARBA00006976"/>
    </source>
</evidence>
<dbReference type="Proteomes" id="UP000317371">
    <property type="component" value="Unassembled WGS sequence"/>
</dbReference>
<keyword evidence="4" id="KW-1185">Reference proteome</keyword>
<dbReference type="SUPFAM" id="SSF52540">
    <property type="entry name" value="P-loop containing nucleoside triphosphate hydrolases"/>
    <property type="match status" value="1"/>
</dbReference>
<reference evidence="3 4" key="1">
    <citation type="submission" date="2019-06" db="EMBL/GenBank/DDBJ databases">
        <title>Genome sequence of Litorilinea aerophila BAA-2444.</title>
        <authorList>
            <person name="Maclea K.S."/>
            <person name="Maurais E.G."/>
            <person name="Iannazzi L.C."/>
        </authorList>
    </citation>
    <scope>NUCLEOTIDE SEQUENCE [LARGE SCALE GENOMIC DNA]</scope>
    <source>
        <strain evidence="3 4">ATCC BAA-2444</strain>
    </source>
</reference>
<feature type="domain" description="AAA" evidence="2">
    <location>
        <begin position="4"/>
        <end position="180"/>
    </location>
</feature>
<dbReference type="PANTHER" id="PTHR13696:SF52">
    <property type="entry name" value="PARA FAMILY PROTEIN CT_582"/>
    <property type="match status" value="1"/>
</dbReference>
<dbReference type="OrthoDB" id="9815116at2"/>
<dbReference type="PIRSF" id="PIRSF009320">
    <property type="entry name" value="Nuc_binding_HP_1000"/>
    <property type="match status" value="1"/>
</dbReference>
<dbReference type="InterPro" id="IPR050678">
    <property type="entry name" value="DNA_Partitioning_ATPase"/>
</dbReference>
<dbReference type="FunCoup" id="A0A540V8W7">
    <property type="interactions" value="311"/>
</dbReference>
<dbReference type="PANTHER" id="PTHR13696">
    <property type="entry name" value="P-LOOP CONTAINING NUCLEOSIDE TRIPHOSPHATE HYDROLASE"/>
    <property type="match status" value="1"/>
</dbReference>
<dbReference type="RefSeq" id="WP_141612388.1">
    <property type="nucleotide sequence ID" value="NZ_VIGC02000045.1"/>
</dbReference>
<dbReference type="Pfam" id="PF13614">
    <property type="entry name" value="AAA_31"/>
    <property type="match status" value="1"/>
</dbReference>
<dbReference type="Gene3D" id="3.40.50.300">
    <property type="entry name" value="P-loop containing nucleotide triphosphate hydrolases"/>
    <property type="match status" value="1"/>
</dbReference>